<dbReference type="InterPro" id="IPR021139">
    <property type="entry name" value="NYN"/>
</dbReference>
<dbReference type="PANTHER" id="PTHR35458">
    <property type="entry name" value="SLR0755 PROTEIN"/>
    <property type="match status" value="1"/>
</dbReference>
<dbReference type="AlphaFoldDB" id="A0A2M6YTY7"/>
<evidence type="ECO:0000259" key="1">
    <source>
        <dbReference type="Pfam" id="PF01936"/>
    </source>
</evidence>
<evidence type="ECO:0000313" key="2">
    <source>
        <dbReference type="EMBL" id="PIU36959.1"/>
    </source>
</evidence>
<name>A0A2M6YTY7_9BACT</name>
<proteinExistence type="predicted"/>
<dbReference type="InterPro" id="IPR047140">
    <property type="entry name" value="LabA"/>
</dbReference>
<dbReference type="Gene3D" id="3.40.50.1010">
    <property type="entry name" value="5'-nuclease"/>
    <property type="match status" value="1"/>
</dbReference>
<reference evidence="3" key="1">
    <citation type="submission" date="2017-09" db="EMBL/GenBank/DDBJ databases">
        <title>Depth-based differentiation of microbial function through sediment-hosted aquifers and enrichment of novel symbionts in the deep terrestrial subsurface.</title>
        <authorList>
            <person name="Probst A.J."/>
            <person name="Ladd B."/>
            <person name="Jarett J.K."/>
            <person name="Geller-Mcgrath D.E."/>
            <person name="Sieber C.M.K."/>
            <person name="Emerson J.B."/>
            <person name="Anantharaman K."/>
            <person name="Thomas B.C."/>
            <person name="Malmstrom R."/>
            <person name="Stieglmeier M."/>
            <person name="Klingl A."/>
            <person name="Woyke T."/>
            <person name="Ryan C.M."/>
            <person name="Banfield J.F."/>
        </authorList>
    </citation>
    <scope>NUCLEOTIDE SEQUENCE [LARGE SCALE GENOMIC DNA]</scope>
</reference>
<comment type="caution">
    <text evidence="2">The sequence shown here is derived from an EMBL/GenBank/DDBJ whole genome shotgun (WGS) entry which is preliminary data.</text>
</comment>
<dbReference type="GO" id="GO:0004540">
    <property type="term" value="F:RNA nuclease activity"/>
    <property type="evidence" value="ECO:0007669"/>
    <property type="project" value="InterPro"/>
</dbReference>
<gene>
    <name evidence="2" type="ORF">COT02_03320</name>
</gene>
<evidence type="ECO:0000313" key="3">
    <source>
        <dbReference type="Proteomes" id="UP000230184"/>
    </source>
</evidence>
<organism evidence="2 3">
    <name type="scientific">Candidatus Roizmanbacteria bacterium CG07_land_8_20_14_0_80_34_15</name>
    <dbReference type="NCBI Taxonomy" id="1974849"/>
    <lineage>
        <taxon>Bacteria</taxon>
        <taxon>Candidatus Roizmaniibacteriota</taxon>
    </lineage>
</organism>
<sequence length="87" mass="9768">MNNGIFHEKGVDVLIAVDLVRGAIKNEYDIAYLFSSDTDLIPAIKTARDEGKKVIYVAFENIISRALQKNCSSYVVINQKTLLRHAK</sequence>
<feature type="domain" description="NYN" evidence="1">
    <location>
        <begin position="8"/>
        <end position="77"/>
    </location>
</feature>
<dbReference type="PANTHER" id="PTHR35458:SF8">
    <property type="entry name" value="SLR0650 PROTEIN"/>
    <property type="match status" value="1"/>
</dbReference>
<protein>
    <recommendedName>
        <fullName evidence="1">NYN domain-containing protein</fullName>
    </recommendedName>
</protein>
<dbReference type="EMBL" id="PEWY01000093">
    <property type="protein sequence ID" value="PIU36959.1"/>
    <property type="molecule type" value="Genomic_DNA"/>
</dbReference>
<accession>A0A2M6YTY7</accession>
<dbReference type="Proteomes" id="UP000230184">
    <property type="component" value="Unassembled WGS sequence"/>
</dbReference>
<dbReference type="Pfam" id="PF01936">
    <property type="entry name" value="NYN"/>
    <property type="match status" value="1"/>
</dbReference>